<protein>
    <recommendedName>
        <fullName evidence="11">Oligopeptide transporter</fullName>
    </recommendedName>
</protein>
<evidence type="ECO:0000256" key="6">
    <source>
        <dbReference type="ARBA" id="ARBA00023136"/>
    </source>
</evidence>
<feature type="transmembrane region" description="Helical" evidence="8">
    <location>
        <begin position="147"/>
        <end position="165"/>
    </location>
</feature>
<keyword evidence="5 8" id="KW-1133">Transmembrane helix</keyword>
<accession>R4XF43</accession>
<keyword evidence="10" id="KW-1185">Reference proteome</keyword>
<feature type="transmembrane region" description="Helical" evidence="8">
    <location>
        <begin position="283"/>
        <end position="300"/>
    </location>
</feature>
<comment type="caution">
    <text evidence="9">The sequence shown here is derived from an EMBL/GenBank/DDBJ whole genome shotgun (WGS) entry which is preliminary data.</text>
</comment>
<feature type="transmembrane region" description="Helical" evidence="8">
    <location>
        <begin position="320"/>
        <end position="346"/>
    </location>
</feature>
<dbReference type="PANTHER" id="PTHR31645:SF0">
    <property type="entry name" value="OLIGOPEPTIDE TRANSPORTER YGL114W-RELATED"/>
    <property type="match status" value="1"/>
</dbReference>
<dbReference type="eggNOG" id="ENOG502QQ2H">
    <property type="taxonomic scope" value="Eukaryota"/>
</dbReference>
<dbReference type="OrthoDB" id="627262at2759"/>
<evidence type="ECO:0000256" key="5">
    <source>
        <dbReference type="ARBA" id="ARBA00022989"/>
    </source>
</evidence>
<evidence type="ECO:0000256" key="4">
    <source>
        <dbReference type="ARBA" id="ARBA00022692"/>
    </source>
</evidence>
<keyword evidence="6 8" id="KW-0472">Membrane</keyword>
<dbReference type="Pfam" id="PF03169">
    <property type="entry name" value="OPT"/>
    <property type="match status" value="1"/>
</dbReference>
<evidence type="ECO:0000256" key="2">
    <source>
        <dbReference type="ARBA" id="ARBA00008807"/>
    </source>
</evidence>
<dbReference type="AlphaFoldDB" id="R4XF43"/>
<feature type="transmembrane region" description="Helical" evidence="8">
    <location>
        <begin position="219"/>
        <end position="240"/>
    </location>
</feature>
<organism evidence="9 10">
    <name type="scientific">Taphrina deformans (strain PYCC 5710 / ATCC 11124 / CBS 356.35 / IMI 108563 / JCM 9778 / NBRC 8474)</name>
    <name type="common">Peach leaf curl fungus</name>
    <name type="synonym">Lalaria deformans</name>
    <dbReference type="NCBI Taxonomy" id="1097556"/>
    <lineage>
        <taxon>Eukaryota</taxon>
        <taxon>Fungi</taxon>
        <taxon>Dikarya</taxon>
        <taxon>Ascomycota</taxon>
        <taxon>Taphrinomycotina</taxon>
        <taxon>Taphrinomycetes</taxon>
        <taxon>Taphrinales</taxon>
        <taxon>Taphrinaceae</taxon>
        <taxon>Taphrina</taxon>
    </lineage>
</organism>
<feature type="transmembrane region" description="Helical" evidence="8">
    <location>
        <begin position="402"/>
        <end position="422"/>
    </location>
</feature>
<dbReference type="GO" id="GO:0000329">
    <property type="term" value="C:fungal-type vacuole membrane"/>
    <property type="evidence" value="ECO:0007669"/>
    <property type="project" value="TreeGrafter"/>
</dbReference>
<sequence length="651" mass="70551">MDRSDSLDDLEDHEYGQDSDPLLHNQPIDSVEHIRAAEEAEFTVRAVVVGLAIGTLVCVSNCYFGLQTGWISMMSLPASLLGFGVFKLFQGHLNPEFSRVENVLVQTIAVASGTMPLGAGLVGVIPALEKLLTKEEGGPLHISLAKLIFWSAGVAFFGVFFAVPLRKQVIIKEKLKFPSGTATAEMITILHKKASTATDGQPVAKNIKDELPYSTKIKYLAWSFIASSITTVLTFFIPAFRRLAIFDWVTLYHFSLKSEWLIAFQPSLAYMGQGIIMGVNTTLSMLLGAVIGWAVLSPIAKNNGWAPGPVGAYNDGVRGWLIWVSLAIMLSDSIVSLLVVTVRWIIERSSILSREVQDSEDGAYEAPPSALVPIKWTLLGLAASTVLCVVAIAVVFPEVPVYLSLTSICLALFLSVLGVRALGETDLNPVSGIGKISQLLFAFLIKRGSPNAILINLVAGGVAEAGAQQAGDLMQDLKTGHLLGASPRVQTYGQLIGSVYSVVLSVLVYRLYTTLYEIPGDLFAIPTAYQWIDCSRLVNGDGLPPHVRDPALCLAILFGCVSLVRSSVPQHVWWRAYLPSGLAVAVGMYNTVDFTLARVVGGVAGAWWVRECERRNRKEYKILAVIVASGFILGEGVFGSTFMLLFSLLRR</sequence>
<reference evidence="9 10" key="1">
    <citation type="journal article" date="2013" name="MBio">
        <title>Genome sequencing of the plant pathogen Taphrina deformans, the causal agent of peach leaf curl.</title>
        <authorList>
            <person name="Cisse O.H."/>
            <person name="Almeida J.M.G.C.F."/>
            <person name="Fonseca A."/>
            <person name="Kumar A.A."/>
            <person name="Salojaervi J."/>
            <person name="Overmyer K."/>
            <person name="Hauser P.M."/>
            <person name="Pagni M."/>
        </authorList>
    </citation>
    <scope>NUCLEOTIDE SEQUENCE [LARGE SCALE GENOMIC DNA]</scope>
    <source>
        <strain evidence="10">PYCC 5710 / ATCC 11124 / CBS 356.35 / IMI 108563 / JCM 9778 / NBRC 8474</strain>
    </source>
</reference>
<dbReference type="EMBL" id="CAHR02000249">
    <property type="protein sequence ID" value="CCG84487.1"/>
    <property type="molecule type" value="Genomic_DNA"/>
</dbReference>
<keyword evidence="4 8" id="KW-0812">Transmembrane</keyword>
<gene>
    <name evidence="9" type="ORF">TAPDE_004950</name>
</gene>
<feature type="transmembrane region" description="Helical" evidence="8">
    <location>
        <begin position="376"/>
        <end position="396"/>
    </location>
</feature>
<evidence type="ECO:0000313" key="9">
    <source>
        <dbReference type="EMBL" id="CCG84487.1"/>
    </source>
</evidence>
<dbReference type="InterPro" id="IPR045035">
    <property type="entry name" value="YSL-like"/>
</dbReference>
<dbReference type="PANTHER" id="PTHR31645">
    <property type="entry name" value="OLIGOPEPTIDE TRANSPORTER YGL114W-RELATED"/>
    <property type="match status" value="1"/>
</dbReference>
<comment type="similarity">
    <text evidence="2">Belongs to the oligopeptide OPT transporter family.</text>
</comment>
<dbReference type="Proteomes" id="UP000013776">
    <property type="component" value="Unassembled WGS sequence"/>
</dbReference>
<feature type="region of interest" description="Disordered" evidence="7">
    <location>
        <begin position="1"/>
        <end position="25"/>
    </location>
</feature>
<evidence type="ECO:0000256" key="1">
    <source>
        <dbReference type="ARBA" id="ARBA00004141"/>
    </source>
</evidence>
<dbReference type="InterPro" id="IPR004813">
    <property type="entry name" value="OPT"/>
</dbReference>
<evidence type="ECO:0000256" key="3">
    <source>
        <dbReference type="ARBA" id="ARBA00022448"/>
    </source>
</evidence>
<evidence type="ECO:0000256" key="7">
    <source>
        <dbReference type="SAM" id="MobiDB-lite"/>
    </source>
</evidence>
<evidence type="ECO:0000256" key="8">
    <source>
        <dbReference type="SAM" id="Phobius"/>
    </source>
</evidence>
<dbReference type="GO" id="GO:0035673">
    <property type="term" value="F:oligopeptide transmembrane transporter activity"/>
    <property type="evidence" value="ECO:0007669"/>
    <property type="project" value="InterPro"/>
</dbReference>
<dbReference type="NCBIfam" id="TIGR00728">
    <property type="entry name" value="OPT_sfam"/>
    <property type="match status" value="1"/>
</dbReference>
<feature type="transmembrane region" description="Helical" evidence="8">
    <location>
        <begin position="622"/>
        <end position="649"/>
    </location>
</feature>
<dbReference type="VEuPathDB" id="FungiDB:TAPDE_004950"/>
<comment type="subcellular location">
    <subcellularLocation>
        <location evidence="1">Membrane</location>
        <topology evidence="1">Multi-pass membrane protein</topology>
    </subcellularLocation>
</comment>
<evidence type="ECO:0008006" key="11">
    <source>
        <dbReference type="Google" id="ProtNLM"/>
    </source>
</evidence>
<dbReference type="STRING" id="1097556.R4XF43"/>
<feature type="transmembrane region" description="Helical" evidence="8">
    <location>
        <begin position="102"/>
        <end position="127"/>
    </location>
</feature>
<feature type="transmembrane region" description="Helical" evidence="8">
    <location>
        <begin position="70"/>
        <end position="90"/>
    </location>
</feature>
<name>R4XF43_TAPDE</name>
<keyword evidence="3" id="KW-0813">Transport</keyword>
<proteinExistence type="inferred from homology"/>
<evidence type="ECO:0000313" key="10">
    <source>
        <dbReference type="Proteomes" id="UP000013776"/>
    </source>
</evidence>
<feature type="transmembrane region" description="Helical" evidence="8">
    <location>
        <begin position="42"/>
        <end position="64"/>
    </location>
</feature>